<dbReference type="Proteomes" id="UP001370490">
    <property type="component" value="Unassembled WGS sequence"/>
</dbReference>
<dbReference type="Gene3D" id="1.25.40.990">
    <property type="match status" value="1"/>
</dbReference>
<protein>
    <submittedName>
        <fullName evidence="1">Uncharacterized protein</fullName>
    </submittedName>
</protein>
<accession>A0AAN8UGY7</accession>
<proteinExistence type="predicted"/>
<dbReference type="PANTHER" id="PTHR12436">
    <property type="entry name" value="80 KDA MCM3-ASSOCIATED PROTEIN"/>
    <property type="match status" value="1"/>
</dbReference>
<evidence type="ECO:0000313" key="2">
    <source>
        <dbReference type="Proteomes" id="UP001370490"/>
    </source>
</evidence>
<evidence type="ECO:0000313" key="1">
    <source>
        <dbReference type="EMBL" id="KAK6913839.1"/>
    </source>
</evidence>
<name>A0AAN8UGY7_9MAGN</name>
<keyword evidence="2" id="KW-1185">Reference proteome</keyword>
<reference evidence="1 2" key="1">
    <citation type="submission" date="2023-12" db="EMBL/GenBank/DDBJ databases">
        <title>A high-quality genome assembly for Dillenia turbinata (Dilleniales).</title>
        <authorList>
            <person name="Chanderbali A."/>
        </authorList>
    </citation>
    <scope>NUCLEOTIDE SEQUENCE [LARGE SCALE GENOMIC DNA]</scope>
    <source>
        <strain evidence="1">LSX21</strain>
        <tissue evidence="1">Leaf</tissue>
    </source>
</reference>
<sequence>MIIGLCPDMCPVSEREERERKGDLDPYECLDGDRNQTSKFLAVKKLRTQALASLHAGLQNNQGLPVAHVARWLGMEEEDIENLLEYHGFSIKSFEGPYMVKEAPFINGDKEYPTKCSKLVQLKKSNRIIEDVLYSSPIVPVPAKELKECQLDKAQKQQASTPLVVRCKDFVHSLDDEMLDAEPISSANYVSPIQPLLKLSALGQPSTERNQVASPAFSPPVFPMGHKFSASQLTVSGIMDTKTSPTSIPEISLARNDNHVVPLQIVPTRVPREKSVASHSESSVKNSTSGNLVIMNLNEERSQNTHQEENNEIMEASHDEEVAGAKLKLFLWIWKRRA</sequence>
<organism evidence="1 2">
    <name type="scientific">Dillenia turbinata</name>
    <dbReference type="NCBI Taxonomy" id="194707"/>
    <lineage>
        <taxon>Eukaryota</taxon>
        <taxon>Viridiplantae</taxon>
        <taxon>Streptophyta</taxon>
        <taxon>Embryophyta</taxon>
        <taxon>Tracheophyta</taxon>
        <taxon>Spermatophyta</taxon>
        <taxon>Magnoliopsida</taxon>
        <taxon>eudicotyledons</taxon>
        <taxon>Gunneridae</taxon>
        <taxon>Pentapetalae</taxon>
        <taxon>Dilleniales</taxon>
        <taxon>Dilleniaceae</taxon>
        <taxon>Dillenia</taxon>
    </lineage>
</organism>
<dbReference type="GO" id="GO:0005737">
    <property type="term" value="C:cytoplasm"/>
    <property type="evidence" value="ECO:0007669"/>
    <property type="project" value="TreeGrafter"/>
</dbReference>
<dbReference type="GO" id="GO:0070390">
    <property type="term" value="C:transcription export complex 2"/>
    <property type="evidence" value="ECO:0007669"/>
    <property type="project" value="TreeGrafter"/>
</dbReference>
<dbReference type="InterPro" id="IPR045107">
    <property type="entry name" value="SAC3/GANP/THP3"/>
</dbReference>
<comment type="caution">
    <text evidence="1">The sequence shown here is derived from an EMBL/GenBank/DDBJ whole genome shotgun (WGS) entry which is preliminary data.</text>
</comment>
<gene>
    <name evidence="1" type="ORF">RJ641_021160</name>
</gene>
<dbReference type="PANTHER" id="PTHR12436:SF17">
    <property type="entry name" value="SAC3 FAMILY PROTEIN B"/>
    <property type="match status" value="1"/>
</dbReference>
<dbReference type="EMBL" id="JBAMMX010000026">
    <property type="protein sequence ID" value="KAK6913839.1"/>
    <property type="molecule type" value="Genomic_DNA"/>
</dbReference>
<dbReference type="GO" id="GO:0006406">
    <property type="term" value="P:mRNA export from nucleus"/>
    <property type="evidence" value="ECO:0007669"/>
    <property type="project" value="TreeGrafter"/>
</dbReference>
<dbReference type="AlphaFoldDB" id="A0AAN8UGY7"/>